<evidence type="ECO:0000256" key="2">
    <source>
        <dbReference type="ARBA" id="ARBA00023043"/>
    </source>
</evidence>
<dbReference type="PROSITE" id="PS50088">
    <property type="entry name" value="ANK_REPEAT"/>
    <property type="match status" value="6"/>
</dbReference>
<feature type="repeat" description="ANK" evidence="3">
    <location>
        <begin position="580"/>
        <end position="612"/>
    </location>
</feature>
<dbReference type="PANTHER" id="PTHR24198">
    <property type="entry name" value="ANKYRIN REPEAT AND PROTEIN KINASE DOMAIN-CONTAINING PROTEIN"/>
    <property type="match status" value="1"/>
</dbReference>
<evidence type="ECO:0000313" key="4">
    <source>
        <dbReference type="EMBL" id="CAD0110851.1"/>
    </source>
</evidence>
<feature type="repeat" description="ANK" evidence="3">
    <location>
        <begin position="508"/>
        <end position="541"/>
    </location>
</feature>
<evidence type="ECO:0000256" key="3">
    <source>
        <dbReference type="PROSITE-ProRule" id="PRU00023"/>
    </source>
</evidence>
<accession>A0A9N8KHD9</accession>
<evidence type="ECO:0000313" key="5">
    <source>
        <dbReference type="Proteomes" id="UP000745764"/>
    </source>
</evidence>
<proteinExistence type="predicted"/>
<keyword evidence="2 3" id="KW-0040">ANK repeat</keyword>
<comment type="caution">
    <text evidence="4">The sequence shown here is derived from an EMBL/GenBank/DDBJ whole genome shotgun (WGS) entry which is preliminary data.</text>
</comment>
<feature type="repeat" description="ANK" evidence="3">
    <location>
        <begin position="831"/>
        <end position="863"/>
    </location>
</feature>
<dbReference type="PRINTS" id="PR01415">
    <property type="entry name" value="ANKYRIN"/>
</dbReference>
<dbReference type="InterPro" id="IPR002110">
    <property type="entry name" value="Ankyrin_rpt"/>
</dbReference>
<dbReference type="Proteomes" id="UP000745764">
    <property type="component" value="Unassembled WGS sequence"/>
</dbReference>
<dbReference type="PROSITE" id="PS50297">
    <property type="entry name" value="ANK_REP_REGION"/>
    <property type="match status" value="4"/>
</dbReference>
<feature type="repeat" description="ANK" evidence="3">
    <location>
        <begin position="1378"/>
        <end position="1410"/>
    </location>
</feature>
<dbReference type="Gene3D" id="1.25.40.20">
    <property type="entry name" value="Ankyrin repeat-containing domain"/>
    <property type="match status" value="4"/>
</dbReference>
<evidence type="ECO:0000256" key="1">
    <source>
        <dbReference type="ARBA" id="ARBA00022737"/>
    </source>
</evidence>
<protein>
    <recommendedName>
        <fullName evidence="6">Ankyrin</fullName>
    </recommendedName>
</protein>
<gene>
    <name evidence="4" type="ORF">AWRI4620_LOCUS5106</name>
</gene>
<reference evidence="4" key="1">
    <citation type="submission" date="2020-06" db="EMBL/GenBank/DDBJ databases">
        <authorList>
            <person name="Onetto C."/>
        </authorList>
    </citation>
    <scope>NUCLEOTIDE SEQUENCE</scope>
</reference>
<dbReference type="Pfam" id="PF12796">
    <property type="entry name" value="Ank_2"/>
    <property type="match status" value="4"/>
</dbReference>
<sequence>MMYVTPRVFLVINDSTENSEVLQSLLKDLSWVQNLSLLITSSHPLTISSNEQVTVDIDALYLVDHRRRSLSRAMNSRIAEIERNNPNDDQRQSQLIDEAFERIMNHTTKDSGYEDLAMAAYDVVRHAIRQLKEYEFMIAVRHVLRCRRPHPITYPTITDVREATGGLLVVQQTSVVSVFHPSLSGYFQREHPRWFPAGHANMTLACLTVLMSEAVPTDTGGTGNWATGSLFGYAACTWGQHLRACSPSLTLEDMAMQYLEDEERFKIGTMTAFILQQEEMTYGFDISDGLAPVHVCSIFGLTNLLKRLPRTALSRVSFTGRTPLAYACEMGHVDTVDFLLCSDADAVEYFGAQFTATHEAKFTALQEAIKSRRLPIVETLLGSSVLKLTPRTLEGDGAISILLSLLQLESIDILRVAIARGDLRFGRCDHDGRSPLWWLLSKSYADRCPKFQLSATQLLLQQPDCDINAVDLGGRTYVMRFLSARIFSPELLRLLLDSGADVNRTDEKGESAIFHAMTLRYSLQMTSILVEYGADLDVKDQYGQGLLHRIVKGMDNIHDLRYLDFLIEHAPTLINSQDDRGRTPLHLALVLGKTNLAKELLKRAANVKTLDKFGRAPFDVACQYGRTAILALLAPVDVLKISLDIVPEQSDVISEARQSAPVRIHHPSRTSVSNVRGLRRIQSDQDLHVSQVEPVQPIGLRNRERIQQVTSPEKDSHDENTTMSAPGEVILETQLDTLPAWSLTFLGKCNGNILGRELIRHTGRFDKLLDKLQKNECPDPLEKCPDDGNTALHTIIKSITILPSHITALRARALEALLSKVRTNCSPQNEYLETPLHKAIALCKPEIAVMLIKAGAALDLRDNLDRTPLDLAQELDAVQIVTAIQEGLSGKVDAQAETHEAYEKIINQSILGTPHEAFAMAALEIVIYAMRPLTTTEFEHALTVLIQGRDPGPVPSVSVIEAVTNTKSLLTILQNCVVFTRDSVSAYFDKTRDRWFPSGQANLAFTCLRVLMFHDLPGDPDSDWASKSLYKYAACEWGRHLRAYSPKLYFVEDLALRYVADTKRLKVGNKIAFLEMAYGFEVYDSDFENGLGAVHVCSLLGLTNSIHRLMANLVDLKPVIDSRTHRQRTTPLMYAASMGHLDTVELLLELGADPHLTNSKGHTALYEALIHQSHKVVIHFLKSPTIRPDTIITENTRSTALMHLESFSSLESIRALLQRSDIDINECDQHSQTMLSHLLTDSAGHTRELRIEVAKLILDKPDFEIAATDDTGRSYVQQLLESASYDEKSLQLLLDKNIDIEHRDYAGETAIFYAICHQPSTRAAHNLLEHGAKIETKNYSGDGVMHCVVKHYHESRTLLSMTTLLSLEWTLVDSQDKQGRTALHKALSLGEIELVWEILKHQPNVDILDDFGRNALEVACQYGCVAYDDHATSFEAAFGRSNELLSPLLSPLVGTSPTIGTRLPGWSLAYLGK</sequence>
<keyword evidence="1" id="KW-0677">Repeat</keyword>
<dbReference type="SUPFAM" id="SSF48403">
    <property type="entry name" value="Ankyrin repeat"/>
    <property type="match status" value="3"/>
</dbReference>
<feature type="repeat" description="ANK" evidence="3">
    <location>
        <begin position="1127"/>
        <end position="1159"/>
    </location>
</feature>
<dbReference type="EMBL" id="CAINUL010000007">
    <property type="protein sequence ID" value="CAD0110851.1"/>
    <property type="molecule type" value="Genomic_DNA"/>
</dbReference>
<organism evidence="4 5">
    <name type="scientific">Aureobasidium uvarum</name>
    <dbReference type="NCBI Taxonomy" id="2773716"/>
    <lineage>
        <taxon>Eukaryota</taxon>
        <taxon>Fungi</taxon>
        <taxon>Dikarya</taxon>
        <taxon>Ascomycota</taxon>
        <taxon>Pezizomycotina</taxon>
        <taxon>Dothideomycetes</taxon>
        <taxon>Dothideomycetidae</taxon>
        <taxon>Dothideales</taxon>
        <taxon>Saccotheciaceae</taxon>
        <taxon>Aureobasidium</taxon>
    </lineage>
</organism>
<keyword evidence="5" id="KW-1185">Reference proteome</keyword>
<dbReference type="SMART" id="SM00248">
    <property type="entry name" value="ANK"/>
    <property type="match status" value="14"/>
</dbReference>
<dbReference type="PANTHER" id="PTHR24198:SF165">
    <property type="entry name" value="ANKYRIN REPEAT-CONTAINING PROTEIN-RELATED"/>
    <property type="match status" value="1"/>
</dbReference>
<name>A0A9N8KHD9_9PEZI</name>
<dbReference type="InterPro" id="IPR036770">
    <property type="entry name" value="Ankyrin_rpt-contain_sf"/>
</dbReference>
<dbReference type="OrthoDB" id="3942895at2759"/>
<evidence type="ECO:0008006" key="6">
    <source>
        <dbReference type="Google" id="ProtNLM"/>
    </source>
</evidence>
<feature type="repeat" description="ANK" evidence="3">
    <location>
        <begin position="319"/>
        <end position="345"/>
    </location>
</feature>